<dbReference type="PANTHER" id="PTHR47186:SF63">
    <property type="entry name" value="C-JID DOMAIN-CONTAINING PROTEIN"/>
    <property type="match status" value="1"/>
</dbReference>
<dbReference type="InterPro" id="IPR001611">
    <property type="entry name" value="Leu-rich_rpt"/>
</dbReference>
<reference evidence="5 6" key="1">
    <citation type="journal article" date="2018" name="PLoS Genet.">
        <title>Population sequencing reveals clonal diversity and ancestral inbreeding in the grapevine cultivar Chardonnay.</title>
        <authorList>
            <person name="Roach M.J."/>
            <person name="Johnson D.L."/>
            <person name="Bohlmann J."/>
            <person name="van Vuuren H.J."/>
            <person name="Jones S.J."/>
            <person name="Pretorius I.S."/>
            <person name="Schmidt S.A."/>
            <person name="Borneman A.R."/>
        </authorList>
    </citation>
    <scope>NUCLEOTIDE SEQUENCE [LARGE SCALE GENOMIC DNA]</scope>
    <source>
        <strain evidence="6">cv. Chardonnay</strain>
        <tissue evidence="5">Leaf</tissue>
    </source>
</reference>
<evidence type="ECO:0000256" key="1">
    <source>
        <dbReference type="ARBA" id="ARBA00022614"/>
    </source>
</evidence>
<dbReference type="SUPFAM" id="SSF52058">
    <property type="entry name" value="L domain-like"/>
    <property type="match status" value="1"/>
</dbReference>
<keyword evidence="1" id="KW-0433">Leucine-rich repeat</keyword>
<evidence type="ECO:0000259" key="4">
    <source>
        <dbReference type="Pfam" id="PF23286"/>
    </source>
</evidence>
<organism evidence="5 6">
    <name type="scientific">Vitis vinifera</name>
    <name type="common">Grape</name>
    <dbReference type="NCBI Taxonomy" id="29760"/>
    <lineage>
        <taxon>Eukaryota</taxon>
        <taxon>Viridiplantae</taxon>
        <taxon>Streptophyta</taxon>
        <taxon>Embryophyta</taxon>
        <taxon>Tracheophyta</taxon>
        <taxon>Spermatophyta</taxon>
        <taxon>Magnoliopsida</taxon>
        <taxon>eudicotyledons</taxon>
        <taxon>Gunneridae</taxon>
        <taxon>Pentapetalae</taxon>
        <taxon>rosids</taxon>
        <taxon>Vitales</taxon>
        <taxon>Vitaceae</taxon>
        <taxon>Viteae</taxon>
        <taxon>Vitis</taxon>
    </lineage>
</organism>
<gene>
    <name evidence="5" type="primary">N_24</name>
    <name evidence="5" type="ORF">CK203_106489</name>
</gene>
<dbReference type="PANTHER" id="PTHR47186">
    <property type="entry name" value="LEUCINE-RICH REPEAT-CONTAINING PROTEIN 57"/>
    <property type="match status" value="1"/>
</dbReference>
<dbReference type="InterPro" id="IPR003591">
    <property type="entry name" value="Leu-rich_rpt_typical-subtyp"/>
</dbReference>
<evidence type="ECO:0000313" key="6">
    <source>
        <dbReference type="Proteomes" id="UP000288805"/>
    </source>
</evidence>
<dbReference type="Proteomes" id="UP000288805">
    <property type="component" value="Unassembled WGS sequence"/>
</dbReference>
<feature type="domain" description="Disease resistance protein RPS4B/Roq1-like leucine-rich repeats" evidence="4">
    <location>
        <begin position="70"/>
        <end position="147"/>
    </location>
</feature>
<keyword evidence="3" id="KW-0611">Plant defense</keyword>
<proteinExistence type="predicted"/>
<evidence type="ECO:0000256" key="3">
    <source>
        <dbReference type="ARBA" id="ARBA00022821"/>
    </source>
</evidence>
<sequence>MRWCITKGKKAEREEFGTKTNLYNCGVPSNHVVPYFATTMSSLWNMLLNCSGCEIWWRTWSGVGPLQSDCLKLKELLEGLENMGSLLELFLDGTTIKELPSSIQHLSGLVLLNLRECKSLAILPHGICKLKSLHSLILYGCSKLDNLSEGLGSLQGLEKLEAAGIAIKELPPFISLLENLELLPTEIPRSGVLQLPSFFGLRSLRKLNLSDYNILEGAIPSDFSSLCSLEYLDLSRNNLVTLPASLNQLSQLKGLRLGYCKRLQSLPELPSSIEEIDAHDCTVLENILCPSSVYRSKECGAPNSHFLIASDCLRMKAATLWQLH</sequence>
<evidence type="ECO:0000313" key="5">
    <source>
        <dbReference type="EMBL" id="RVW22061.1"/>
    </source>
</evidence>
<evidence type="ECO:0000256" key="2">
    <source>
        <dbReference type="ARBA" id="ARBA00022737"/>
    </source>
</evidence>
<name>A0A438CFS5_VITVI</name>
<dbReference type="SMART" id="SM00369">
    <property type="entry name" value="LRR_TYP"/>
    <property type="match status" value="2"/>
</dbReference>
<dbReference type="Pfam" id="PF13855">
    <property type="entry name" value="LRR_8"/>
    <property type="match status" value="1"/>
</dbReference>
<dbReference type="PROSITE" id="PS51450">
    <property type="entry name" value="LRR"/>
    <property type="match status" value="1"/>
</dbReference>
<dbReference type="EMBL" id="QGNW01002252">
    <property type="protein sequence ID" value="RVW22061.1"/>
    <property type="molecule type" value="Genomic_DNA"/>
</dbReference>
<dbReference type="Gene3D" id="3.80.10.10">
    <property type="entry name" value="Ribonuclease Inhibitor"/>
    <property type="match status" value="1"/>
</dbReference>
<dbReference type="InterPro" id="IPR032675">
    <property type="entry name" value="LRR_dom_sf"/>
</dbReference>
<dbReference type="AlphaFoldDB" id="A0A438CFS5"/>
<comment type="caution">
    <text evidence="5">The sequence shown here is derived from an EMBL/GenBank/DDBJ whole genome shotgun (WGS) entry which is preliminary data.</text>
</comment>
<dbReference type="Pfam" id="PF23286">
    <property type="entry name" value="LRR_13"/>
    <property type="match status" value="1"/>
</dbReference>
<protein>
    <submittedName>
        <fullName evidence="5">TMV resistance protein N</fullName>
    </submittedName>
</protein>
<keyword evidence="2" id="KW-0677">Repeat</keyword>
<dbReference type="InterPro" id="IPR058546">
    <property type="entry name" value="RPS4B/Roq1-like_LRR"/>
</dbReference>
<accession>A0A438CFS5</accession>